<dbReference type="GO" id="GO:0016020">
    <property type="term" value="C:membrane"/>
    <property type="evidence" value="ECO:0007669"/>
    <property type="project" value="InterPro"/>
</dbReference>
<sequence length="87" mass="9537">MNNDKFITILGWIATVTAVGMYVSYVPQIQDNLNGKPGNPVQPLVAAINCTLWVMYGLMKKPKRDWPIALANMPGILFGLVTFATAL</sequence>
<dbReference type="Pfam" id="PF03083">
    <property type="entry name" value="MtN3_slv"/>
    <property type="match status" value="1"/>
</dbReference>
<accession>A0A6P1QXR0</accession>
<evidence type="ECO:0000313" key="1">
    <source>
        <dbReference type="EMBL" id="QHN65514.1"/>
    </source>
</evidence>
<organism evidence="1 2">
    <name type="scientific">Bergeyella cardium</name>
    <dbReference type="NCBI Taxonomy" id="1585976"/>
    <lineage>
        <taxon>Bacteria</taxon>
        <taxon>Pseudomonadati</taxon>
        <taxon>Bacteroidota</taxon>
        <taxon>Flavobacteriia</taxon>
        <taxon>Flavobacteriales</taxon>
        <taxon>Weeksellaceae</taxon>
        <taxon>Bergeyella</taxon>
    </lineage>
</organism>
<dbReference type="EMBL" id="CP029149">
    <property type="protein sequence ID" value="QHN65514.1"/>
    <property type="molecule type" value="Genomic_DNA"/>
</dbReference>
<proteinExistence type="predicted"/>
<dbReference type="RefSeq" id="WP_120489474.1">
    <property type="nucleotide sequence ID" value="NZ_CP029149.1"/>
</dbReference>
<protein>
    <submittedName>
        <fullName evidence="1">Uncharacterized protein</fullName>
    </submittedName>
</protein>
<dbReference type="OrthoDB" id="9794653at2"/>
<name>A0A6P1QXR0_9FLAO</name>
<dbReference type="Gene3D" id="1.20.1280.290">
    <property type="match status" value="1"/>
</dbReference>
<keyword evidence="2" id="KW-1185">Reference proteome</keyword>
<dbReference type="KEGG" id="bcad:DBX24_06250"/>
<gene>
    <name evidence="1" type="ORF">DBX24_06250</name>
</gene>
<dbReference type="Proteomes" id="UP000464318">
    <property type="component" value="Chromosome"/>
</dbReference>
<dbReference type="AlphaFoldDB" id="A0A6P1QXR0"/>
<evidence type="ECO:0000313" key="2">
    <source>
        <dbReference type="Proteomes" id="UP000464318"/>
    </source>
</evidence>
<reference evidence="1 2" key="1">
    <citation type="submission" date="2018-04" db="EMBL/GenBank/DDBJ databases">
        <title>Characteristic and Complete Genome Sequencing of A Novel Member of Infective Endocarditis Causative Bacteria: Bergeyella cardium QL-PH.</title>
        <authorList>
            <person name="Pan H."/>
            <person name="Sun E."/>
            <person name="Zhang Y."/>
        </authorList>
    </citation>
    <scope>NUCLEOTIDE SEQUENCE [LARGE SCALE GENOMIC DNA]</scope>
    <source>
        <strain evidence="1 2">HPQL</strain>
    </source>
</reference>
<dbReference type="InterPro" id="IPR004316">
    <property type="entry name" value="SWEET_rpt"/>
</dbReference>